<dbReference type="HOGENOM" id="CLU_062999_0_0_9"/>
<evidence type="ECO:0000313" key="3">
    <source>
        <dbReference type="Proteomes" id="UP000004191"/>
    </source>
</evidence>
<dbReference type="PANTHER" id="PTHR30050:SF4">
    <property type="entry name" value="ATP-BINDING PROTEIN RV3427C IN INSERTION SEQUENCE-RELATED"/>
    <property type="match status" value="1"/>
</dbReference>
<dbReference type="InterPro" id="IPR002611">
    <property type="entry name" value="IstB_ATP-bd"/>
</dbReference>
<keyword evidence="3" id="KW-1185">Reference proteome</keyword>
<dbReference type="Pfam" id="PF01695">
    <property type="entry name" value="IstB_IS21"/>
    <property type="match status" value="1"/>
</dbReference>
<dbReference type="OrthoDB" id="9776217at2"/>
<dbReference type="SMART" id="SM00382">
    <property type="entry name" value="AAA"/>
    <property type="match status" value="1"/>
</dbReference>
<name>H3NLR8_9FIRM</name>
<dbReference type="InterPro" id="IPR027417">
    <property type="entry name" value="P-loop_NTPase"/>
</dbReference>
<proteinExistence type="predicted"/>
<gene>
    <name evidence="2" type="ORF">HMPREF9709_00279</name>
</gene>
<dbReference type="GeneID" id="96998296"/>
<protein>
    <recommendedName>
        <fullName evidence="1">AAA+ ATPase domain-containing protein</fullName>
    </recommendedName>
</protein>
<sequence>MKTVQEILEDRRRQNEINLEKRRHEVFEKVPRIAEIEKQITKKNLERIRNLVHDANTDKITAEIEVLEKERDNLLEKNNFPLDYLEMKYHCDICKDTGVDGTKICSCRKRIKIEQLFENSEIEEILKTQNFDNFDLSLFRRDRQNGELISPYENMKEIKEELFEYATNFSDESLNLYLFGPVGTGKTFMINCIANEVLKDGHSVVYLTETDLVNEVLEYKYAFSEKKSELRPRFDSIFNSDLLIIDDLGSNPINENSKSAVFEVINKRLVKKLPVIISSNLNTEQLRAKYDMRIYSRIVGEYFSRHFYGNDIRISKWTSY</sequence>
<dbReference type="CDD" id="cd00009">
    <property type="entry name" value="AAA"/>
    <property type="match status" value="1"/>
</dbReference>
<dbReference type="Gene3D" id="3.40.50.300">
    <property type="entry name" value="P-loop containing nucleotide triphosphate hydrolases"/>
    <property type="match status" value="1"/>
</dbReference>
<reference evidence="2 3" key="1">
    <citation type="submission" date="2012-01" db="EMBL/GenBank/DDBJ databases">
        <title>The Genome Sequence of Helcococcus kunzii ATCC 51366.</title>
        <authorList>
            <consortium name="The Broad Institute Genome Sequencing Platform"/>
            <person name="Earl A."/>
            <person name="Ward D."/>
            <person name="Feldgarden M."/>
            <person name="Gevers D."/>
            <person name="Huys G."/>
            <person name="Young S.K."/>
            <person name="Zeng Q."/>
            <person name="Gargeya S."/>
            <person name="Fitzgerald M."/>
            <person name="Haas B."/>
            <person name="Abouelleil A."/>
            <person name="Alvarado L."/>
            <person name="Arachchi H.M."/>
            <person name="Berlin A."/>
            <person name="Chapman S.B."/>
            <person name="Gearin G."/>
            <person name="Goldberg J."/>
            <person name="Griggs A."/>
            <person name="Gujja S."/>
            <person name="Hansen M."/>
            <person name="Heiman D."/>
            <person name="Howarth C."/>
            <person name="Larimer J."/>
            <person name="Lui A."/>
            <person name="MacDonald P.J.P."/>
            <person name="McCowen C."/>
            <person name="Montmayeur A."/>
            <person name="Murphy C."/>
            <person name="Neiman D."/>
            <person name="Pearson M."/>
            <person name="Priest M."/>
            <person name="Roberts A."/>
            <person name="Saif S."/>
            <person name="Shea T."/>
            <person name="Sisk P."/>
            <person name="Stolte C."/>
            <person name="Sykes S."/>
            <person name="Wortman J."/>
            <person name="Nusbaum C."/>
            <person name="Birren B."/>
        </authorList>
    </citation>
    <scope>NUCLEOTIDE SEQUENCE [LARGE SCALE GENOMIC DNA]</scope>
    <source>
        <strain evidence="2 3">ATCC 51366</strain>
    </source>
</reference>
<dbReference type="GO" id="GO:0006260">
    <property type="term" value="P:DNA replication"/>
    <property type="evidence" value="ECO:0007669"/>
    <property type="project" value="TreeGrafter"/>
</dbReference>
<dbReference type="Proteomes" id="UP000004191">
    <property type="component" value="Unassembled WGS sequence"/>
</dbReference>
<dbReference type="EMBL" id="AGEI01000010">
    <property type="protein sequence ID" value="EHR35725.1"/>
    <property type="molecule type" value="Genomic_DNA"/>
</dbReference>
<dbReference type="PATRIC" id="fig|883114.3.peg.276"/>
<organism evidence="2 3">
    <name type="scientific">Helcococcus kunzii ATCC 51366</name>
    <dbReference type="NCBI Taxonomy" id="883114"/>
    <lineage>
        <taxon>Bacteria</taxon>
        <taxon>Bacillati</taxon>
        <taxon>Bacillota</taxon>
        <taxon>Tissierellia</taxon>
        <taxon>Tissierellales</taxon>
        <taxon>Peptoniphilaceae</taxon>
        <taxon>Helcococcus</taxon>
    </lineage>
</organism>
<dbReference type="InterPro" id="IPR003593">
    <property type="entry name" value="AAA+_ATPase"/>
</dbReference>
<dbReference type="STRING" id="883114.HMPREF9709_00279"/>
<feature type="domain" description="AAA+ ATPase" evidence="1">
    <location>
        <begin position="172"/>
        <end position="300"/>
    </location>
</feature>
<dbReference type="NCBIfam" id="NF005304">
    <property type="entry name" value="PRK06835.1"/>
    <property type="match status" value="1"/>
</dbReference>
<dbReference type="SUPFAM" id="SSF52540">
    <property type="entry name" value="P-loop containing nucleoside triphosphate hydrolases"/>
    <property type="match status" value="1"/>
</dbReference>
<dbReference type="GO" id="GO:0005524">
    <property type="term" value="F:ATP binding"/>
    <property type="evidence" value="ECO:0007669"/>
    <property type="project" value="InterPro"/>
</dbReference>
<dbReference type="PANTHER" id="PTHR30050">
    <property type="entry name" value="CHROMOSOMAL REPLICATION INITIATOR PROTEIN DNAA"/>
    <property type="match status" value="1"/>
</dbReference>
<dbReference type="RefSeq" id="WP_005397221.1">
    <property type="nucleotide sequence ID" value="NZ_JH601088.1"/>
</dbReference>
<evidence type="ECO:0000313" key="2">
    <source>
        <dbReference type="EMBL" id="EHR35725.1"/>
    </source>
</evidence>
<evidence type="ECO:0000259" key="1">
    <source>
        <dbReference type="SMART" id="SM00382"/>
    </source>
</evidence>
<comment type="caution">
    <text evidence="2">The sequence shown here is derived from an EMBL/GenBank/DDBJ whole genome shotgun (WGS) entry which is preliminary data.</text>
</comment>
<dbReference type="eggNOG" id="COG1484">
    <property type="taxonomic scope" value="Bacteria"/>
</dbReference>
<accession>H3NLR8</accession>
<dbReference type="AlphaFoldDB" id="H3NLR8"/>